<dbReference type="GO" id="GO:0005737">
    <property type="term" value="C:cytoplasm"/>
    <property type="evidence" value="ECO:0007669"/>
    <property type="project" value="UniProtKB-SubCell"/>
</dbReference>
<gene>
    <name evidence="16" type="primary">mfd_2</name>
    <name evidence="13" type="synonym">mfd</name>
    <name evidence="16" type="ORF">OPDIPICF_03900</name>
</gene>
<dbReference type="SMART" id="SM00487">
    <property type="entry name" value="DEXDc"/>
    <property type="match status" value="1"/>
</dbReference>
<dbReference type="Pfam" id="PF17757">
    <property type="entry name" value="UvrB_inter"/>
    <property type="match status" value="1"/>
</dbReference>
<dbReference type="Pfam" id="PF00270">
    <property type="entry name" value="DEAD"/>
    <property type="match status" value="1"/>
</dbReference>
<dbReference type="GO" id="GO:0003684">
    <property type="term" value="F:damaged DNA binding"/>
    <property type="evidence" value="ECO:0007669"/>
    <property type="project" value="InterPro"/>
</dbReference>
<evidence type="ECO:0000313" key="17">
    <source>
        <dbReference type="Proteomes" id="UP000441399"/>
    </source>
</evidence>
<dbReference type="GO" id="GO:0003678">
    <property type="term" value="F:DNA helicase activity"/>
    <property type="evidence" value="ECO:0007669"/>
    <property type="project" value="TreeGrafter"/>
</dbReference>
<dbReference type="InterPro" id="IPR041471">
    <property type="entry name" value="UvrB_inter"/>
</dbReference>
<dbReference type="OrthoDB" id="9804325at2"/>
<dbReference type="SUPFAM" id="SSF141259">
    <property type="entry name" value="CarD-like"/>
    <property type="match status" value="1"/>
</dbReference>
<dbReference type="Proteomes" id="UP000441399">
    <property type="component" value="Unassembled WGS sequence"/>
</dbReference>
<dbReference type="InterPro" id="IPR027417">
    <property type="entry name" value="P-loop_NTPase"/>
</dbReference>
<keyword evidence="4 13" id="KW-0227">DNA damage</keyword>
<dbReference type="SMART" id="SM00982">
    <property type="entry name" value="TRCF"/>
    <property type="match status" value="1"/>
</dbReference>
<keyword evidence="17" id="KW-1185">Reference proteome</keyword>
<keyword evidence="7 13" id="KW-0067">ATP-binding</keyword>
<keyword evidence="6" id="KW-0347">Helicase</keyword>
<dbReference type="Pfam" id="PF00271">
    <property type="entry name" value="Helicase_C"/>
    <property type="match status" value="1"/>
</dbReference>
<dbReference type="Pfam" id="PF02559">
    <property type="entry name" value="CarD_TRCF_RID"/>
    <property type="match status" value="1"/>
</dbReference>
<dbReference type="InterPro" id="IPR004576">
    <property type="entry name" value="Mfd"/>
</dbReference>
<dbReference type="GO" id="GO:0006355">
    <property type="term" value="P:regulation of DNA-templated transcription"/>
    <property type="evidence" value="ECO:0007669"/>
    <property type="project" value="UniProtKB-UniRule"/>
</dbReference>
<evidence type="ECO:0000256" key="11">
    <source>
        <dbReference type="ARBA" id="ARBA00061399"/>
    </source>
</evidence>
<dbReference type="InterPro" id="IPR014001">
    <property type="entry name" value="Helicase_ATP-bd"/>
</dbReference>
<dbReference type="Pfam" id="PF03461">
    <property type="entry name" value="TRCF"/>
    <property type="match status" value="1"/>
</dbReference>
<sequence>MAISFQIPEIPPSASDKRYWCHLHHAARAYAISEAVKSSEKFCLVICDTTAAANELEAQVRFFTQDTQVLHFPDWETLPYDSFSPHQDIVSDRLRCLHTLSKTQSGVLFVPINTLMQKVAPRPYIASNNLHISIGDEVDPELLRLELQASNYQCVETVYEHGEFAIRGGIVDLFPMGNDYPFRIELFDIEVEGIKRFNPDTQLTVDKVKSIDVLPAREFPIDKAAIERFKDQWYQYFEDTSIKEAQFYEDLNQGIMFSGIEYYLPLFHEELDSLLDHIPSDSLIITTDAVEANCRLYWQEIQNRYEQYGIDRTRPLLPPDALFSNEQALFGRIKAYPRIIVTDQPHDNPAKGFFNLASGLPIDLSIDAHATSPYSKLQEFISSSNSPLLFCAETLGRKDALQDIFKACNIGYQDIENWQAFVTEQPSIGLTVSPISQGMSLEDCDLVAESQLFGNRVQQRRRRRQNKDNTDVVIKSLTELKPNAAVVHIDHGIGRYLGLKVIELDGEKNEFLTLKYADEAMLYVPVASLHLISRYTGGDDEHAPLHRLGTDQWSKAKRKAAEKVNDVAAELLDIYARRAARKGFAHATNSGEYLRFAANFPFEETDDQSSAISAVLRDMHASTPMDRLVCGDVGFGKTEVAMRAAFTAVNNSKQVGVLVPTTLLAQQHYESFVDRFADMAINVEVLSRFKTAKQQQQVIEKLESGQVDILIGTHKLLQADVKFNNLGLVIIDEEHRFGVKQKDSLKSLRAQVDVLALTATPIPRTLNMSMAGIRDLSIIATPPAKRLSIKTFVKASDDNLLKEAILRELLRGGQVYYLHNDVKTIEKTAADLAALVPEARIGIGHGQMRERELERVMSDFYHKRFNLLVCTTIIETGIDVPTANTIIIDRADKFGLAQLHQLRGRVGRSHHQAYAYMLIPAEKKLSKDAEKRLNAIEEATDLGAGFTLATHDLEIRGAGELLGDDQSGQIQTVGYSLYMEMLDKAVKSIQRGETPNIDQPLRQGTEINLHISAIIPDDYLPDVHNRLIMYKSIANSANDDELRDIKVQMIDRFGLLPQQINHLFDVTSLKLRAESLGIVKITANQTNGRIEFAEDTQIDPLKLVKMVQSAPNMFSFDGATALKYQRETEDAEQRTQWIGDILEQLEA</sequence>
<proteinExistence type="inferred from homology"/>
<dbReference type="Pfam" id="PF21132">
    <property type="entry name" value="MFD_D3"/>
    <property type="match status" value="1"/>
</dbReference>
<dbReference type="Gene3D" id="2.40.10.170">
    <property type="match status" value="1"/>
</dbReference>
<evidence type="ECO:0000256" key="1">
    <source>
        <dbReference type="ARBA" id="ARBA00004496"/>
    </source>
</evidence>
<dbReference type="SUPFAM" id="SSF143517">
    <property type="entry name" value="TRCF domain-like"/>
    <property type="match status" value="1"/>
</dbReference>
<dbReference type="Gene3D" id="3.30.2060.10">
    <property type="entry name" value="Penicillin-binding protein 1b domain"/>
    <property type="match status" value="1"/>
</dbReference>
<accession>A0A5S9NT94</accession>
<dbReference type="InterPro" id="IPR011545">
    <property type="entry name" value="DEAD/DEAH_box_helicase_dom"/>
</dbReference>
<dbReference type="SMART" id="SM00490">
    <property type="entry name" value="HELICc"/>
    <property type="match status" value="1"/>
</dbReference>
<dbReference type="EMBL" id="CACSIO010000003">
    <property type="protein sequence ID" value="CAA0093802.1"/>
    <property type="molecule type" value="Genomic_DNA"/>
</dbReference>
<dbReference type="Gene3D" id="3.40.50.11180">
    <property type="match status" value="1"/>
</dbReference>
<dbReference type="NCBIfam" id="NF007966">
    <property type="entry name" value="PRK10689.1"/>
    <property type="match status" value="1"/>
</dbReference>
<name>A0A5S9NT94_9GAMM</name>
<reference evidence="16 17" key="1">
    <citation type="submission" date="2019-11" db="EMBL/GenBank/DDBJ databases">
        <authorList>
            <person name="Holert J."/>
        </authorList>
    </citation>
    <scope>NUCLEOTIDE SEQUENCE [LARGE SCALE GENOMIC DNA]</scope>
    <source>
        <strain evidence="16">SB11_3</strain>
    </source>
</reference>
<dbReference type="PANTHER" id="PTHR47964:SF1">
    <property type="entry name" value="ATP-DEPENDENT DNA HELICASE HOMOLOG RECG, CHLOROPLASTIC"/>
    <property type="match status" value="1"/>
</dbReference>
<keyword evidence="8 13" id="KW-0238">DNA-binding</keyword>
<dbReference type="InterPro" id="IPR005118">
    <property type="entry name" value="TRCF_C"/>
</dbReference>
<comment type="similarity">
    <text evidence="11 13">In the C-terminal section; belongs to the helicase family. RecG subfamily.</text>
</comment>
<keyword evidence="5 13" id="KW-0378">Hydrolase</keyword>
<dbReference type="Gene3D" id="3.90.1150.50">
    <property type="entry name" value="Transcription-repair-coupling factor, D7 domain"/>
    <property type="match status" value="1"/>
</dbReference>
<evidence type="ECO:0000259" key="14">
    <source>
        <dbReference type="PROSITE" id="PS51192"/>
    </source>
</evidence>
<comment type="similarity">
    <text evidence="10 13">In the N-terminal section; belongs to the UvrB family.</text>
</comment>
<organism evidence="16 17">
    <name type="scientific">BD1-7 clade bacterium</name>
    <dbReference type="NCBI Taxonomy" id="2029982"/>
    <lineage>
        <taxon>Bacteria</taxon>
        <taxon>Pseudomonadati</taxon>
        <taxon>Pseudomonadota</taxon>
        <taxon>Gammaproteobacteria</taxon>
        <taxon>Cellvibrionales</taxon>
        <taxon>Spongiibacteraceae</taxon>
        <taxon>BD1-7 clade</taxon>
    </lineage>
</organism>
<keyword evidence="3 13" id="KW-0547">Nucleotide-binding</keyword>
<feature type="domain" description="Helicase ATP-binding" evidence="14">
    <location>
        <begin position="618"/>
        <end position="779"/>
    </location>
</feature>
<protein>
    <recommendedName>
        <fullName evidence="12 13">Transcription-repair-coupling factor</fullName>
        <shortName evidence="13">TRCF</shortName>
        <ecNumber evidence="13">3.6.4.-</ecNumber>
    </recommendedName>
</protein>
<evidence type="ECO:0000256" key="9">
    <source>
        <dbReference type="ARBA" id="ARBA00023204"/>
    </source>
</evidence>
<dbReference type="InterPro" id="IPR048635">
    <property type="entry name" value="MFD_D3"/>
</dbReference>
<evidence type="ECO:0000313" key="16">
    <source>
        <dbReference type="EMBL" id="CAA0093802.1"/>
    </source>
</evidence>
<dbReference type="GO" id="GO:0000716">
    <property type="term" value="P:transcription-coupled nucleotide-excision repair, DNA damage recognition"/>
    <property type="evidence" value="ECO:0007669"/>
    <property type="project" value="UniProtKB-UniRule"/>
</dbReference>
<evidence type="ECO:0000259" key="15">
    <source>
        <dbReference type="PROSITE" id="PS51194"/>
    </source>
</evidence>
<evidence type="ECO:0000256" key="12">
    <source>
        <dbReference type="ARBA" id="ARBA00070128"/>
    </source>
</evidence>
<feature type="domain" description="Helicase C-terminal" evidence="15">
    <location>
        <begin position="800"/>
        <end position="956"/>
    </location>
</feature>
<evidence type="ECO:0000256" key="5">
    <source>
        <dbReference type="ARBA" id="ARBA00022801"/>
    </source>
</evidence>
<dbReference type="Gene3D" id="3.40.50.11140">
    <property type="match status" value="1"/>
</dbReference>
<dbReference type="FunFam" id="3.40.50.300:FF:000546">
    <property type="entry name" value="Transcription-repair-coupling factor"/>
    <property type="match status" value="1"/>
</dbReference>
<dbReference type="CDD" id="cd18810">
    <property type="entry name" value="SF2_C_TRCF"/>
    <property type="match status" value="1"/>
</dbReference>
<dbReference type="AlphaFoldDB" id="A0A5S9NT94"/>
<comment type="function">
    <text evidence="13">Couples transcription and DNA repair by recognizing RNA polymerase (RNAP) stalled at DNA lesions. Mediates ATP-dependent release of RNAP and its truncated transcript from the DNA, and recruitment of nucleotide excision repair machinery to the damaged site.</text>
</comment>
<dbReference type="Gene3D" id="3.40.50.300">
    <property type="entry name" value="P-loop containing nucleotide triphosphate hydrolases"/>
    <property type="match status" value="2"/>
</dbReference>
<dbReference type="HAMAP" id="MF_00969">
    <property type="entry name" value="TRCF"/>
    <property type="match status" value="1"/>
</dbReference>
<evidence type="ECO:0000256" key="4">
    <source>
        <dbReference type="ARBA" id="ARBA00022763"/>
    </source>
</evidence>
<dbReference type="FunFam" id="3.40.50.300:FF:000300">
    <property type="entry name" value="Transcription-repair-coupling factor"/>
    <property type="match status" value="1"/>
</dbReference>
<evidence type="ECO:0000256" key="7">
    <source>
        <dbReference type="ARBA" id="ARBA00022840"/>
    </source>
</evidence>
<evidence type="ECO:0000256" key="2">
    <source>
        <dbReference type="ARBA" id="ARBA00022490"/>
    </source>
</evidence>
<comment type="subcellular location">
    <subcellularLocation>
        <location evidence="1 13">Cytoplasm</location>
    </subcellularLocation>
</comment>
<dbReference type="InterPro" id="IPR001650">
    <property type="entry name" value="Helicase_C-like"/>
</dbReference>
<dbReference type="SUPFAM" id="SSF52540">
    <property type="entry name" value="P-loop containing nucleoside triphosphate hydrolases"/>
    <property type="match status" value="4"/>
</dbReference>
<dbReference type="CDD" id="cd17991">
    <property type="entry name" value="DEXHc_TRCF"/>
    <property type="match status" value="1"/>
</dbReference>
<dbReference type="GO" id="GO:0016787">
    <property type="term" value="F:hydrolase activity"/>
    <property type="evidence" value="ECO:0007669"/>
    <property type="project" value="UniProtKB-KW"/>
</dbReference>
<keyword evidence="9 13" id="KW-0234">DNA repair</keyword>
<dbReference type="InterPro" id="IPR047112">
    <property type="entry name" value="RecG/Mfd"/>
</dbReference>
<dbReference type="GO" id="GO:0005524">
    <property type="term" value="F:ATP binding"/>
    <property type="evidence" value="ECO:0007669"/>
    <property type="project" value="UniProtKB-UniRule"/>
</dbReference>
<dbReference type="InterPro" id="IPR003711">
    <property type="entry name" value="CarD-like/TRCF_RID"/>
</dbReference>
<dbReference type="InterPro" id="IPR037235">
    <property type="entry name" value="TRCF-like_C_D7"/>
</dbReference>
<dbReference type="SMART" id="SM01058">
    <property type="entry name" value="CarD_TRCF"/>
    <property type="match status" value="1"/>
</dbReference>
<evidence type="ECO:0000256" key="6">
    <source>
        <dbReference type="ARBA" id="ARBA00022806"/>
    </source>
</evidence>
<dbReference type="InterPro" id="IPR036101">
    <property type="entry name" value="CarD-like/TRCF_RID_sf"/>
</dbReference>
<evidence type="ECO:0000256" key="13">
    <source>
        <dbReference type="HAMAP-Rule" id="MF_00969"/>
    </source>
</evidence>
<evidence type="ECO:0000256" key="3">
    <source>
        <dbReference type="ARBA" id="ARBA00022741"/>
    </source>
</evidence>
<dbReference type="PROSITE" id="PS51192">
    <property type="entry name" value="HELICASE_ATP_BIND_1"/>
    <property type="match status" value="1"/>
</dbReference>
<keyword evidence="2 13" id="KW-0963">Cytoplasm</keyword>
<dbReference type="PROSITE" id="PS51194">
    <property type="entry name" value="HELICASE_CTER"/>
    <property type="match status" value="1"/>
</dbReference>
<evidence type="ECO:0000256" key="8">
    <source>
        <dbReference type="ARBA" id="ARBA00023125"/>
    </source>
</evidence>
<dbReference type="EC" id="3.6.4.-" evidence="13"/>
<evidence type="ECO:0000256" key="10">
    <source>
        <dbReference type="ARBA" id="ARBA00061104"/>
    </source>
</evidence>
<dbReference type="PANTHER" id="PTHR47964">
    <property type="entry name" value="ATP-DEPENDENT DNA HELICASE HOMOLOG RECG, CHLOROPLASTIC"/>
    <property type="match status" value="1"/>
</dbReference>
<dbReference type="NCBIfam" id="TIGR00580">
    <property type="entry name" value="mfd"/>
    <property type="match status" value="1"/>
</dbReference>